<sequence length="321" mass="36579">MDTHVNTHDVFRGSVARKHGYVTAAELRGPRYRRLFQDVYAPAHLPVTHELRCRGAALIVPNAAVLTGRSAATVLGVELAKPYDPVEIVVPEEHRFGPIKGMSVRRTAVSPNESRPWNGMRIARPRRAALDLALRLSPRNHSWIRRLRIAVPDLDAFIRSGLVSPEQLRRAWRRLRNRGIRLARAALSMVDPRAESLPESELRVVLNAGGFRPIPQYSVTKAGREVARLDLVLEETKTAVEYDGRWHRKRRQIRHDKARRKRLMAEGWTFVVVTAEKLRGDYRTILDEVRQAQSQRDRSTSFRSRRSLVFSARSASWSSGG</sequence>
<dbReference type="AlphaFoldDB" id="H8G3Y7"/>
<name>H8G3Y7_9PSEU</name>
<accession>H8G3Y7</accession>
<organism evidence="2 3">
    <name type="scientific">Saccharomonospora azurea NA-128</name>
    <dbReference type="NCBI Taxonomy" id="882081"/>
    <lineage>
        <taxon>Bacteria</taxon>
        <taxon>Bacillati</taxon>
        <taxon>Actinomycetota</taxon>
        <taxon>Actinomycetes</taxon>
        <taxon>Pseudonocardiales</taxon>
        <taxon>Pseudonocardiaceae</taxon>
        <taxon>Saccharomonospora</taxon>
    </lineage>
</organism>
<gene>
    <name evidence="2" type="ORF">SacazDRAFT_03239</name>
</gene>
<dbReference type="EMBL" id="CM001466">
    <property type="protein sequence ID" value="EHY90116.1"/>
    <property type="molecule type" value="Genomic_DNA"/>
</dbReference>
<dbReference type="InterPro" id="IPR011335">
    <property type="entry name" value="Restrct_endonuc-II-like"/>
</dbReference>
<protein>
    <recommendedName>
        <fullName evidence="1">DUF559 domain-containing protein</fullName>
    </recommendedName>
</protein>
<evidence type="ECO:0000313" key="3">
    <source>
        <dbReference type="Proteomes" id="UP000004705"/>
    </source>
</evidence>
<evidence type="ECO:0000313" key="2">
    <source>
        <dbReference type="EMBL" id="EHY90116.1"/>
    </source>
</evidence>
<evidence type="ECO:0000259" key="1">
    <source>
        <dbReference type="Pfam" id="PF04480"/>
    </source>
</evidence>
<dbReference type="SUPFAM" id="SSF52980">
    <property type="entry name" value="Restriction endonuclease-like"/>
    <property type="match status" value="1"/>
</dbReference>
<proteinExistence type="predicted"/>
<dbReference type="HOGENOM" id="CLU_052626_5_1_11"/>
<dbReference type="OrthoDB" id="3173471at2"/>
<dbReference type="Pfam" id="PF04480">
    <property type="entry name" value="DUF559"/>
    <property type="match status" value="1"/>
</dbReference>
<dbReference type="Gene3D" id="3.40.960.10">
    <property type="entry name" value="VSR Endonuclease"/>
    <property type="match status" value="1"/>
</dbReference>
<reference evidence="2 3" key="1">
    <citation type="journal article" date="2012" name="Stand. Genomic Sci.">
        <title>Genome sequence of the soil bacterium Saccharomonospora azurea type strain (NA-128(T)).</title>
        <authorList>
            <person name="Klenk H.P."/>
            <person name="Held B."/>
            <person name="Lucas S."/>
            <person name="Lapidus A."/>
            <person name="Copeland A."/>
            <person name="Hammon N."/>
            <person name="Pitluck S."/>
            <person name="Goodwin L.A."/>
            <person name="Han C."/>
            <person name="Tapia R."/>
            <person name="Brambilla E.M."/>
            <person name="Potter G."/>
            <person name="Land M."/>
            <person name="Ivanova N."/>
            <person name="Rohde M."/>
            <person name="Goker M."/>
            <person name="Detter J.C."/>
            <person name="Kyrpides N.C."/>
            <person name="Woyke T."/>
        </authorList>
    </citation>
    <scope>NUCLEOTIDE SEQUENCE [LARGE SCALE GENOMIC DNA]</scope>
    <source>
        <strain evidence="2 3">NA-128</strain>
    </source>
</reference>
<dbReference type="RefSeq" id="WP_005443320.1">
    <property type="nucleotide sequence ID" value="NZ_CM001466.1"/>
</dbReference>
<feature type="domain" description="DUF559" evidence="1">
    <location>
        <begin position="229"/>
        <end position="291"/>
    </location>
</feature>
<keyword evidence="3" id="KW-1185">Reference proteome</keyword>
<dbReference type="InterPro" id="IPR007569">
    <property type="entry name" value="DUF559"/>
</dbReference>
<dbReference type="Proteomes" id="UP000004705">
    <property type="component" value="Chromosome"/>
</dbReference>